<comment type="caution">
    <text evidence="2">The sequence shown here is derived from an EMBL/GenBank/DDBJ whole genome shotgun (WGS) entry which is preliminary data.</text>
</comment>
<feature type="non-terminal residue" evidence="2">
    <location>
        <position position="1"/>
    </location>
</feature>
<proteinExistence type="predicted"/>
<gene>
    <name evidence="2" type="ORF">BDN70DRAFT_820674</name>
</gene>
<dbReference type="Pfam" id="PF18803">
    <property type="entry name" value="CxC2"/>
    <property type="match status" value="1"/>
</dbReference>
<dbReference type="EMBL" id="MU155803">
    <property type="protein sequence ID" value="KAF9470934.1"/>
    <property type="molecule type" value="Genomic_DNA"/>
</dbReference>
<organism evidence="2 3">
    <name type="scientific">Pholiota conissans</name>
    <dbReference type="NCBI Taxonomy" id="109636"/>
    <lineage>
        <taxon>Eukaryota</taxon>
        <taxon>Fungi</taxon>
        <taxon>Dikarya</taxon>
        <taxon>Basidiomycota</taxon>
        <taxon>Agaricomycotina</taxon>
        <taxon>Agaricomycetes</taxon>
        <taxon>Agaricomycetidae</taxon>
        <taxon>Agaricales</taxon>
        <taxon>Agaricineae</taxon>
        <taxon>Strophariaceae</taxon>
        <taxon>Pholiota</taxon>
    </lineage>
</organism>
<reference evidence="2" key="1">
    <citation type="submission" date="2020-11" db="EMBL/GenBank/DDBJ databases">
        <authorList>
            <consortium name="DOE Joint Genome Institute"/>
            <person name="Ahrendt S."/>
            <person name="Riley R."/>
            <person name="Andreopoulos W."/>
            <person name="Labutti K."/>
            <person name="Pangilinan J."/>
            <person name="Ruiz-Duenas F.J."/>
            <person name="Barrasa J.M."/>
            <person name="Sanchez-Garcia M."/>
            <person name="Camarero S."/>
            <person name="Miyauchi S."/>
            <person name="Serrano A."/>
            <person name="Linde D."/>
            <person name="Babiker R."/>
            <person name="Drula E."/>
            <person name="Ayuso-Fernandez I."/>
            <person name="Pacheco R."/>
            <person name="Padilla G."/>
            <person name="Ferreira P."/>
            <person name="Barriuso J."/>
            <person name="Kellner H."/>
            <person name="Castanera R."/>
            <person name="Alfaro M."/>
            <person name="Ramirez L."/>
            <person name="Pisabarro A.G."/>
            <person name="Kuo A."/>
            <person name="Tritt A."/>
            <person name="Lipzen A."/>
            <person name="He G."/>
            <person name="Yan M."/>
            <person name="Ng V."/>
            <person name="Cullen D."/>
            <person name="Martin F."/>
            <person name="Rosso M.-N."/>
            <person name="Henrissat B."/>
            <person name="Hibbett D."/>
            <person name="Martinez A.T."/>
            <person name="Grigoriev I.V."/>
        </authorList>
    </citation>
    <scope>NUCLEOTIDE SEQUENCE</scope>
    <source>
        <strain evidence="2">CIRM-BRFM 674</strain>
    </source>
</reference>
<protein>
    <recommendedName>
        <fullName evidence="1">CxC2-like cysteine cluster KDZ transposase-associated domain-containing protein</fullName>
    </recommendedName>
</protein>
<dbReference type="AlphaFoldDB" id="A0A9P6CSD1"/>
<name>A0A9P6CSD1_9AGAR</name>
<dbReference type="Proteomes" id="UP000807469">
    <property type="component" value="Unassembled WGS sequence"/>
</dbReference>
<evidence type="ECO:0000313" key="3">
    <source>
        <dbReference type="Proteomes" id="UP000807469"/>
    </source>
</evidence>
<feature type="domain" description="CxC2-like cysteine cluster KDZ transposase-associated" evidence="1">
    <location>
        <begin position="53"/>
        <end position="133"/>
    </location>
</feature>
<accession>A0A9P6CSD1</accession>
<sequence length="204" mass="24018">IWRCRDCTFPRILCRRCMRVTHRENPLHRVECWNGQFFQRAHLREVGTYLLNSYVCVVHTNGLHDICLVYCTCQGIENGHADLMFNRFVPSTFDKYSTLFTTAVLDDFRMANLEMKASTYQYFQALRRKTNPTNPMAVPSRYRELLRMSRQWRSLKKLKWSGFGHTGSDYRNPIPGELTLFCPACPQPNINLPANWAEDHDRCD</sequence>
<dbReference type="OrthoDB" id="3149508at2759"/>
<dbReference type="InterPro" id="IPR041457">
    <property type="entry name" value="CxC2_KDZ-assoc"/>
</dbReference>
<evidence type="ECO:0000313" key="2">
    <source>
        <dbReference type="EMBL" id="KAF9470934.1"/>
    </source>
</evidence>
<evidence type="ECO:0000259" key="1">
    <source>
        <dbReference type="Pfam" id="PF18803"/>
    </source>
</evidence>
<keyword evidence="3" id="KW-1185">Reference proteome</keyword>